<reference evidence="1 2" key="1">
    <citation type="submission" date="2016-07" db="EMBL/GenBank/DDBJ databases">
        <title>Pervasive Adenine N6-methylation of Active Genes in Fungi.</title>
        <authorList>
            <consortium name="DOE Joint Genome Institute"/>
            <person name="Mondo S.J."/>
            <person name="Dannebaum R.O."/>
            <person name="Kuo R.C."/>
            <person name="Labutti K."/>
            <person name="Haridas S."/>
            <person name="Kuo A."/>
            <person name="Salamov A."/>
            <person name="Ahrendt S.R."/>
            <person name="Lipzen A."/>
            <person name="Sullivan W."/>
            <person name="Andreopoulos W.B."/>
            <person name="Clum A."/>
            <person name="Lindquist E."/>
            <person name="Daum C."/>
            <person name="Ramamoorthy G.K."/>
            <person name="Gryganskyi A."/>
            <person name="Culley D."/>
            <person name="Magnuson J.K."/>
            <person name="James T.Y."/>
            <person name="O'Malley M.A."/>
            <person name="Stajich J.E."/>
            <person name="Spatafora J.W."/>
            <person name="Visel A."/>
            <person name="Grigoriev I.V."/>
        </authorList>
    </citation>
    <scope>NUCLEOTIDE SEQUENCE [LARGE SCALE GENOMIC DNA]</scope>
    <source>
        <strain evidence="1 2">JEL800</strain>
    </source>
</reference>
<dbReference type="EMBL" id="MCGO01000002">
    <property type="protein sequence ID" value="ORY53189.1"/>
    <property type="molecule type" value="Genomic_DNA"/>
</dbReference>
<organism evidence="1 2">
    <name type="scientific">Rhizoclosmatium globosum</name>
    <dbReference type="NCBI Taxonomy" id="329046"/>
    <lineage>
        <taxon>Eukaryota</taxon>
        <taxon>Fungi</taxon>
        <taxon>Fungi incertae sedis</taxon>
        <taxon>Chytridiomycota</taxon>
        <taxon>Chytridiomycota incertae sedis</taxon>
        <taxon>Chytridiomycetes</taxon>
        <taxon>Chytridiales</taxon>
        <taxon>Chytriomycetaceae</taxon>
        <taxon>Rhizoclosmatium</taxon>
    </lineage>
</organism>
<protein>
    <submittedName>
        <fullName evidence="1">Uncharacterized protein</fullName>
    </submittedName>
</protein>
<proteinExistence type="predicted"/>
<comment type="caution">
    <text evidence="1">The sequence shown here is derived from an EMBL/GenBank/DDBJ whole genome shotgun (WGS) entry which is preliminary data.</text>
</comment>
<evidence type="ECO:0000313" key="2">
    <source>
        <dbReference type="Proteomes" id="UP000193642"/>
    </source>
</evidence>
<sequence>MAQLTAPLFAAYAPTLFDSYNQNTDALVWWFARQNDSAQTQVVNGICNSTHPIDTIIETFWGLNSTYLLSSYVQNQMVQCIASISSPQIVTTYLTENYITGSLIFGWDSFTPKAYIWFNTQRDTDKILAVNWLCNSGKPTRLVNNTLRYYQSGNSVYNASVSQGMKLCQNMLPFMQSSLQNSTQHWFQNQTYSIQRPAILRICSNSYFNLTTVKASFRFLMDGLQSPSVQNDVDACLSTYRLNYKLQYYYYTPTAPQSLVWFASQNITTQKRAINYICSGTPGSFIKVQTITEMFDTFQKMGYTSKQRD</sequence>
<evidence type="ECO:0000313" key="1">
    <source>
        <dbReference type="EMBL" id="ORY53189.1"/>
    </source>
</evidence>
<accession>A0A1Y2D1M0</accession>
<dbReference type="AlphaFoldDB" id="A0A1Y2D1M0"/>
<gene>
    <name evidence="1" type="ORF">BCR33DRAFT_779511</name>
</gene>
<dbReference type="Proteomes" id="UP000193642">
    <property type="component" value="Unassembled WGS sequence"/>
</dbReference>
<keyword evidence="2" id="KW-1185">Reference proteome</keyword>
<dbReference type="OrthoDB" id="2158601at2759"/>
<name>A0A1Y2D1M0_9FUNG</name>